<evidence type="ECO:0008006" key="4">
    <source>
        <dbReference type="Google" id="ProtNLM"/>
    </source>
</evidence>
<keyword evidence="3" id="KW-1185">Reference proteome</keyword>
<comment type="caution">
    <text evidence="2">The sequence shown here is derived from an EMBL/GenBank/DDBJ whole genome shotgun (WGS) entry which is preliminary data.</text>
</comment>
<evidence type="ECO:0000313" key="2">
    <source>
        <dbReference type="EMBL" id="MFC0546637.1"/>
    </source>
</evidence>
<dbReference type="EMBL" id="JBHLUD010000013">
    <property type="protein sequence ID" value="MFC0546637.1"/>
    <property type="molecule type" value="Genomic_DNA"/>
</dbReference>
<proteinExistence type="predicted"/>
<gene>
    <name evidence="2" type="ORF">ACFFH7_34365</name>
</gene>
<keyword evidence="1" id="KW-0472">Membrane</keyword>
<feature type="transmembrane region" description="Helical" evidence="1">
    <location>
        <begin position="7"/>
        <end position="31"/>
    </location>
</feature>
<protein>
    <recommendedName>
        <fullName evidence="4">Secreted protein</fullName>
    </recommendedName>
</protein>
<keyword evidence="1" id="KW-0812">Transmembrane</keyword>
<dbReference type="RefSeq" id="WP_273936878.1">
    <property type="nucleotide sequence ID" value="NZ_CP097263.1"/>
</dbReference>
<accession>A0ABV6N254</accession>
<dbReference type="Proteomes" id="UP001589810">
    <property type="component" value="Unassembled WGS sequence"/>
</dbReference>
<evidence type="ECO:0000256" key="1">
    <source>
        <dbReference type="SAM" id="Phobius"/>
    </source>
</evidence>
<evidence type="ECO:0000313" key="3">
    <source>
        <dbReference type="Proteomes" id="UP001589810"/>
    </source>
</evidence>
<sequence length="85" mass="8791">MNTRAQFANLTSAALLVYGLLTILTLIVRVLTTSTALVLEIGERFVEAGDAACAAARASGTQSARSGPTVFGTTTRAYNATRSAP</sequence>
<name>A0ABV6N254_9PSEU</name>
<organism evidence="2 3">
    <name type="scientific">Kutzneria chonburiensis</name>
    <dbReference type="NCBI Taxonomy" id="1483604"/>
    <lineage>
        <taxon>Bacteria</taxon>
        <taxon>Bacillati</taxon>
        <taxon>Actinomycetota</taxon>
        <taxon>Actinomycetes</taxon>
        <taxon>Pseudonocardiales</taxon>
        <taxon>Pseudonocardiaceae</taxon>
        <taxon>Kutzneria</taxon>
    </lineage>
</organism>
<keyword evidence="1" id="KW-1133">Transmembrane helix</keyword>
<reference evidence="2 3" key="1">
    <citation type="submission" date="2024-09" db="EMBL/GenBank/DDBJ databases">
        <authorList>
            <person name="Sun Q."/>
            <person name="Mori K."/>
        </authorList>
    </citation>
    <scope>NUCLEOTIDE SEQUENCE [LARGE SCALE GENOMIC DNA]</scope>
    <source>
        <strain evidence="2 3">TBRC 1432</strain>
    </source>
</reference>